<evidence type="ECO:0000313" key="1">
    <source>
        <dbReference type="EMBL" id="CAJ2512757.1"/>
    </source>
</evidence>
<protein>
    <submittedName>
        <fullName evidence="1">Uu.00g008760.m01.CDS01</fullName>
    </submittedName>
</protein>
<dbReference type="AlphaFoldDB" id="A0AAI8VX80"/>
<gene>
    <name evidence="1" type="ORF">KHLLAP_LOCUS13225</name>
</gene>
<sequence>MDRNSRAIYTSLDMETIGRVFNDIKARYNGRLEKKNAAGIVAEIRQGLGAEIGVPEWQPLWHSFSSCDTVSDQKKTPCAERFPNAANNLRPKLTPATAMFAVEGHARLNLVCHSQASDLTGSES</sequence>
<organism evidence="1 2">
    <name type="scientific">Anthostomella pinea</name>
    <dbReference type="NCBI Taxonomy" id="933095"/>
    <lineage>
        <taxon>Eukaryota</taxon>
        <taxon>Fungi</taxon>
        <taxon>Dikarya</taxon>
        <taxon>Ascomycota</taxon>
        <taxon>Pezizomycotina</taxon>
        <taxon>Sordariomycetes</taxon>
        <taxon>Xylariomycetidae</taxon>
        <taxon>Xylariales</taxon>
        <taxon>Xylariaceae</taxon>
        <taxon>Anthostomella</taxon>
    </lineage>
</organism>
<dbReference type="EMBL" id="CAUWAG010000020">
    <property type="protein sequence ID" value="CAJ2512757.1"/>
    <property type="molecule type" value="Genomic_DNA"/>
</dbReference>
<proteinExistence type="predicted"/>
<comment type="caution">
    <text evidence="1">The sequence shown here is derived from an EMBL/GenBank/DDBJ whole genome shotgun (WGS) entry which is preliminary data.</text>
</comment>
<name>A0AAI8VX80_9PEZI</name>
<accession>A0AAI8VX80</accession>
<keyword evidence="2" id="KW-1185">Reference proteome</keyword>
<reference evidence="1" key="1">
    <citation type="submission" date="2023-10" db="EMBL/GenBank/DDBJ databases">
        <authorList>
            <person name="Hackl T."/>
        </authorList>
    </citation>
    <scope>NUCLEOTIDE SEQUENCE</scope>
</reference>
<dbReference type="Proteomes" id="UP001295740">
    <property type="component" value="Unassembled WGS sequence"/>
</dbReference>
<evidence type="ECO:0000313" key="2">
    <source>
        <dbReference type="Proteomes" id="UP001295740"/>
    </source>
</evidence>